<protein>
    <submittedName>
        <fullName evidence="9">RanBP2-type domain-containing protein</fullName>
    </submittedName>
</protein>
<dbReference type="PANTHER" id="PTHR23138">
    <property type="entry name" value="RAN BINDING PROTEIN"/>
    <property type="match status" value="1"/>
</dbReference>
<evidence type="ECO:0000259" key="6">
    <source>
        <dbReference type="PROSITE" id="PS50196"/>
    </source>
</evidence>
<dbReference type="WBParaSite" id="TMUE_2000009004.1">
    <property type="protein sequence ID" value="TMUE_2000009004.1"/>
    <property type="gene ID" value="WBGene00294268"/>
</dbReference>
<dbReference type="InterPro" id="IPR001876">
    <property type="entry name" value="Znf_RanBP2"/>
</dbReference>
<feature type="region of interest" description="Disordered" evidence="5">
    <location>
        <begin position="1294"/>
        <end position="1365"/>
    </location>
</feature>
<feature type="region of interest" description="Disordered" evidence="5">
    <location>
        <begin position="1641"/>
        <end position="1676"/>
    </location>
</feature>
<evidence type="ECO:0000256" key="1">
    <source>
        <dbReference type="ARBA" id="ARBA00022723"/>
    </source>
</evidence>
<dbReference type="FunFam" id="2.30.29.30:FF:000018">
    <property type="entry name" value="E3 SUMO-protein ligase RanBP2"/>
    <property type="match status" value="1"/>
</dbReference>
<feature type="domain" description="RanBP2-type" evidence="7">
    <location>
        <begin position="1607"/>
        <end position="1637"/>
    </location>
</feature>
<feature type="compositionally biased region" description="Basic and acidic residues" evidence="5">
    <location>
        <begin position="1346"/>
        <end position="1356"/>
    </location>
</feature>
<evidence type="ECO:0000313" key="9">
    <source>
        <dbReference type="WBParaSite" id="TMUE_2000009004.1"/>
    </source>
</evidence>
<evidence type="ECO:0000256" key="2">
    <source>
        <dbReference type="ARBA" id="ARBA00022771"/>
    </source>
</evidence>
<evidence type="ECO:0000256" key="3">
    <source>
        <dbReference type="ARBA" id="ARBA00022833"/>
    </source>
</evidence>
<dbReference type="PROSITE" id="PS50196">
    <property type="entry name" value="RANBD1"/>
    <property type="match status" value="2"/>
</dbReference>
<sequence length="2034" mass="223991">MEEIINPPFRVYRWIRGVCAFVILKAAFSSCFASVQAKFSSVHLKESAVEMCKLEEESEAFRAMLESFEHHCSMKLKVESISNFVDLLNWFAKIAETASHQAECQPFIAYCRCQILSCFAALTLLKQRKVITASGQLNLSDANSSLLASYSYSMVLQSAHTLKSAHHMLGSLLLDPQRKEEFFAALKGDGTTKLINKSIAMFAVNPKFKSEELFALFRKEPCLGNVGLTSDLYSSSIRYLMLHDTTNVALKRLIWLWLFNWDPAKERMLLNEEDNAFDKLPYAPEDFDNAAFDNLTVLDISVFIHLSVFVAAYSRNWQQRLPFVASGKIAVKKSQEAFWKSVNAFASGRKTPEDVENICHFLRCIRLVQQPMLCLSLLHTVARMVYGKVEAMPTSRKDKLHAANYDNSYWCAIAAIIGGEKRVQTESTYFAFFEKALSQEEKHNMNNESFLDRAKLLLHRGEVLQAERLLSNCDFPAAAILRLELCKQLANSIDDDVSTENQCRKEHYQKLADAISEQLSTKSDGFDESILSNQEWNLISKAVKQDVSCPNRETHRRATNLQSSVDEFAARPRHYNYEGGRCDCRQSFEKLFETNQQILLKFGSLLESIPSMFSTSFKCIFEQNQQLVLVFQEMIKSFTQVMIDKRTLQAGEYEQYLKMLFNYFPNQQANVTHPRDAAAAYGTAPWRAPASYPFFSSPVATSPPQQQFPVFPHDTHFTVPPPSTLASSGPLFGTGQTTLPTVFSFGGWSQTATTAQSQHRQETSSAVLANTDTTSKAFFSNLPPVNKAVQQDALPKQEPPAVTTKAPAATTQAPAATTQAPAVTTKAPAATTKAPAVTTKAPAVTTKAPAATTKAPAAPTFPALAAGTPTFPALAAATPTFPSLAAATPTFPALAAATPTFPSLAAATPTFPALAAATPIFNMSGQTDFSRTKFDSGITPTTAATRPIELTATTTTSSNLWNQFRVGPAEESPVVKSEELGFASLKVAPAANAPIKVAEPKADIKVEPSKGGADFVDTASATVKPPSLFGTAGIGQFIRPPVLSVPFGKEASSPSFSAAKSETPFVQSSWPPVKAKEVPSSDTKASIFTQAATGVRSKSNVCIPAEQLQSIVEEGKDVKSGKASSPLMAQQSTAAEGSVGADSSTEEYEDEVVETHYEPVVPLPDLIEVVTGEEEETIIFKERAKMFRFVSDTKEYKECGIGDLKLLKHPVTNKYRIVMRRDLVHKLCANQPLYTEMALKPLAKRENSYCWIGHDYSSGELVSGLFAVRFRNEEAAAKFKDTVETCIADLKRDNEAAERDEGADVPSDRSGTVSEQSEQAIVSSGSKTPSDNASLETAVSPSKSESMTEAKADMPPHDNTPLGSGTEEKIVFSFGQAVQSSTPITDAKKPPGGLFCFGNFSTKQYDSKASSVVPSISTLTGSVSDDECKSGEEASDYEADAHYEPVIPLPDLVEVVTGEENEEVLFSERARLYRISAKEYKERGTGQLKILANPDNGRSRLVMRRDVILNVIANHWIKAGMKLSPHKKPNVYFWQCQNYCDDKVAVETIAARFKNEEAAARFHAAFTKAVEQDRLRSQDKGAKGVLQNGAASVAEVQSGDGLRLARKPSDSWNCTSCLVTNDASTSSCVCCKQAKPKQAPLATNESTYRTSSDFGSTKHTEGDSSRRLPSSSSSVEAVDLTTADVVSCESADSTRESFQAKSEVSAEGANRNGASTVVENEGDQIKSYTSVQRLLRQYGKLLEANSSWPDVLFIATVGLTRQEDDECTSYGRVVLKVEQNLELCPYGRIVARNERTKKVACNHFIKEVIQYCRPKSREFTWSLLNADSGQVRTYVVIFDTADALNKFLAAWKDAKGSKESQLTSSLSSKAISILCNAFSKRTAIRYSTLARQLSLAPDFYEYLLRDGCGGCRACEGFKQQRSPDILVFDQVCKLYMEDKEVLCRIEVWYLDNKRCYWTQVMTEENEDTIYQLYESEPFADVREVNREKLQIGCNVEVNNVKCYVGITFLSDAAFDEFRRYFLDHSNASQGAVPL</sequence>
<dbReference type="PROSITE" id="PS50199">
    <property type="entry name" value="ZF_RANBP2_2"/>
    <property type="match status" value="1"/>
</dbReference>
<feature type="domain" description="RanBD1" evidence="6">
    <location>
        <begin position="1156"/>
        <end position="1292"/>
    </location>
</feature>
<feature type="domain" description="RanBD1" evidence="6">
    <location>
        <begin position="1442"/>
        <end position="1572"/>
    </location>
</feature>
<dbReference type="CDD" id="cd00835">
    <property type="entry name" value="RanBD_family"/>
    <property type="match status" value="2"/>
</dbReference>
<dbReference type="Proteomes" id="UP000046395">
    <property type="component" value="Unassembled WGS sequence"/>
</dbReference>
<dbReference type="SMART" id="SM00160">
    <property type="entry name" value="RanBD"/>
    <property type="match status" value="2"/>
</dbReference>
<organism evidence="8 9">
    <name type="scientific">Trichuris muris</name>
    <name type="common">Mouse whipworm</name>
    <dbReference type="NCBI Taxonomy" id="70415"/>
    <lineage>
        <taxon>Eukaryota</taxon>
        <taxon>Metazoa</taxon>
        <taxon>Ecdysozoa</taxon>
        <taxon>Nematoda</taxon>
        <taxon>Enoplea</taxon>
        <taxon>Dorylaimia</taxon>
        <taxon>Trichinellida</taxon>
        <taxon>Trichuridae</taxon>
        <taxon>Trichuris</taxon>
    </lineage>
</organism>
<dbReference type="GO" id="GO:0008270">
    <property type="term" value="F:zinc ion binding"/>
    <property type="evidence" value="ECO:0007669"/>
    <property type="project" value="UniProtKB-KW"/>
</dbReference>
<proteinExistence type="predicted"/>
<feature type="compositionally biased region" description="Polar residues" evidence="5">
    <location>
        <begin position="1641"/>
        <end position="1655"/>
    </location>
</feature>
<dbReference type="GO" id="GO:0005096">
    <property type="term" value="F:GTPase activator activity"/>
    <property type="evidence" value="ECO:0007669"/>
    <property type="project" value="TreeGrafter"/>
</dbReference>
<feature type="compositionally biased region" description="Polar residues" evidence="5">
    <location>
        <begin position="1309"/>
        <end position="1345"/>
    </location>
</feature>
<dbReference type="PANTHER" id="PTHR23138:SF87">
    <property type="entry name" value="E3 SUMO-PROTEIN LIGASE RANBP2"/>
    <property type="match status" value="1"/>
</dbReference>
<evidence type="ECO:0000313" key="8">
    <source>
        <dbReference type="Proteomes" id="UP000046395"/>
    </source>
</evidence>
<dbReference type="SUPFAM" id="SSF90209">
    <property type="entry name" value="Ran binding protein zinc finger-like"/>
    <property type="match status" value="1"/>
</dbReference>
<evidence type="ECO:0000256" key="4">
    <source>
        <dbReference type="PROSITE-ProRule" id="PRU00322"/>
    </source>
</evidence>
<keyword evidence="3" id="KW-0862">Zinc</keyword>
<dbReference type="Pfam" id="PF00638">
    <property type="entry name" value="Ran_BP1"/>
    <property type="match status" value="2"/>
</dbReference>
<feature type="compositionally biased region" description="Low complexity" evidence="5">
    <location>
        <begin position="799"/>
        <end position="827"/>
    </location>
</feature>
<dbReference type="InterPro" id="IPR045255">
    <property type="entry name" value="RanBP1-like"/>
</dbReference>
<dbReference type="STRING" id="70415.A0A5S6QPB7"/>
<dbReference type="Gene3D" id="4.10.1060.10">
    <property type="entry name" value="Zinc finger, RanBP2-type"/>
    <property type="match status" value="1"/>
</dbReference>
<dbReference type="InterPro" id="IPR036443">
    <property type="entry name" value="Znf_RanBP2_sf"/>
</dbReference>
<dbReference type="GO" id="GO:0005643">
    <property type="term" value="C:nuclear pore"/>
    <property type="evidence" value="ECO:0007669"/>
    <property type="project" value="TreeGrafter"/>
</dbReference>
<dbReference type="InterPro" id="IPR000156">
    <property type="entry name" value="Ran_bind_dom"/>
</dbReference>
<accession>A0A5S6QPB7</accession>
<keyword evidence="2 4" id="KW-0863">Zinc-finger</keyword>
<reference evidence="9" key="1">
    <citation type="submission" date="2019-12" db="UniProtKB">
        <authorList>
            <consortium name="WormBaseParasite"/>
        </authorList>
    </citation>
    <scope>IDENTIFICATION</scope>
</reference>
<dbReference type="SMART" id="SM00547">
    <property type="entry name" value="ZnF_RBZ"/>
    <property type="match status" value="1"/>
</dbReference>
<dbReference type="SUPFAM" id="SSF50729">
    <property type="entry name" value="PH domain-like"/>
    <property type="match status" value="3"/>
</dbReference>
<keyword evidence="1" id="KW-0479">Metal-binding</keyword>
<evidence type="ECO:0000256" key="5">
    <source>
        <dbReference type="SAM" id="MobiDB-lite"/>
    </source>
</evidence>
<dbReference type="Gene3D" id="2.30.29.30">
    <property type="entry name" value="Pleckstrin-homology domain (PH domain)/Phosphotyrosine-binding domain (PTB)"/>
    <property type="match status" value="3"/>
</dbReference>
<name>A0A5S6QPB7_TRIMR</name>
<feature type="region of interest" description="Disordered" evidence="5">
    <location>
        <begin position="790"/>
        <end position="827"/>
    </location>
</feature>
<keyword evidence="8" id="KW-1185">Reference proteome</keyword>
<feature type="region of interest" description="Disordered" evidence="5">
    <location>
        <begin position="1119"/>
        <end position="1150"/>
    </location>
</feature>
<dbReference type="GO" id="GO:0005737">
    <property type="term" value="C:cytoplasm"/>
    <property type="evidence" value="ECO:0007669"/>
    <property type="project" value="TreeGrafter"/>
</dbReference>
<evidence type="ECO:0000259" key="7">
    <source>
        <dbReference type="PROSITE" id="PS50199"/>
    </source>
</evidence>
<dbReference type="PROSITE" id="PS01358">
    <property type="entry name" value="ZF_RANBP2_1"/>
    <property type="match status" value="1"/>
</dbReference>
<dbReference type="InterPro" id="IPR011993">
    <property type="entry name" value="PH-like_dom_sf"/>
</dbReference>
<feature type="compositionally biased region" description="Basic and acidic residues" evidence="5">
    <location>
        <begin position="1656"/>
        <end position="1666"/>
    </location>
</feature>